<evidence type="ECO:0000256" key="2">
    <source>
        <dbReference type="ARBA" id="ARBA00022614"/>
    </source>
</evidence>
<dbReference type="PANTHER" id="PTHR33463:SF198">
    <property type="entry name" value="RPP4C3"/>
    <property type="match status" value="1"/>
</dbReference>
<dbReference type="Gene3D" id="3.40.50.300">
    <property type="entry name" value="P-loop containing nucleotide triphosphate hydrolases"/>
    <property type="match status" value="1"/>
</dbReference>
<evidence type="ECO:0000256" key="3">
    <source>
        <dbReference type="ARBA" id="ARBA00022737"/>
    </source>
</evidence>
<keyword evidence="5" id="KW-0067">ATP-binding</keyword>
<dbReference type="PRINTS" id="PR00364">
    <property type="entry name" value="DISEASERSIST"/>
</dbReference>
<feature type="domain" description="Disease resistance R13L4/SHOC-2-like LRR" evidence="8">
    <location>
        <begin position="531"/>
        <end position="799"/>
    </location>
</feature>
<dbReference type="InterPro" id="IPR042197">
    <property type="entry name" value="Apaf_helical"/>
</dbReference>
<dbReference type="InterPro" id="IPR032675">
    <property type="entry name" value="LRR_dom_sf"/>
</dbReference>
<feature type="domain" description="NB-ARC" evidence="6">
    <location>
        <begin position="153"/>
        <end position="320"/>
    </location>
</feature>
<protein>
    <recommendedName>
        <fullName evidence="11">AAA+ ATPase domain-containing protein</fullName>
    </recommendedName>
</protein>
<evidence type="ECO:0000313" key="9">
    <source>
        <dbReference type="EMBL" id="KAH0781035.1"/>
    </source>
</evidence>
<dbReference type="Pfam" id="PF00931">
    <property type="entry name" value="NB-ARC"/>
    <property type="match status" value="1"/>
</dbReference>
<evidence type="ECO:0008006" key="11">
    <source>
        <dbReference type="Google" id="ProtNLM"/>
    </source>
</evidence>
<reference evidence="9 10" key="1">
    <citation type="journal article" date="2021" name="bioRxiv">
        <title>Chromosome-scale and haplotype-resolved genome assembly of a tetraploid potato cultivar.</title>
        <authorList>
            <person name="Sun H."/>
            <person name="Jiao W.-B."/>
            <person name="Krause K."/>
            <person name="Campoy J.A."/>
            <person name="Goel M."/>
            <person name="Folz-Donahue K."/>
            <person name="Kukat C."/>
            <person name="Huettel B."/>
            <person name="Schneeberger K."/>
        </authorList>
    </citation>
    <scope>NUCLEOTIDE SEQUENCE [LARGE SCALE GENOMIC DNA]</scope>
    <source>
        <strain evidence="9">SolTubOtavaFocal</strain>
        <tissue evidence="9">Leaves</tissue>
    </source>
</reference>
<keyword evidence="5" id="KW-0547">Nucleotide-binding</keyword>
<evidence type="ECO:0000256" key="1">
    <source>
        <dbReference type="ARBA" id="ARBA00008894"/>
    </source>
</evidence>
<dbReference type="SUPFAM" id="SSF52058">
    <property type="entry name" value="L domain-like"/>
    <property type="match status" value="1"/>
</dbReference>
<feature type="domain" description="Disease resistance protein At4g27190-like leucine-rich repeats" evidence="7">
    <location>
        <begin position="868"/>
        <end position="998"/>
    </location>
</feature>
<evidence type="ECO:0000259" key="7">
    <source>
        <dbReference type="Pfam" id="PF23247"/>
    </source>
</evidence>
<dbReference type="InterPro" id="IPR027417">
    <property type="entry name" value="P-loop_NTPase"/>
</dbReference>
<name>A0ABQ7WM30_SOLTU</name>
<keyword evidence="4" id="KW-0611">Plant defense</keyword>
<dbReference type="Proteomes" id="UP000826656">
    <property type="component" value="Unassembled WGS sequence"/>
</dbReference>
<evidence type="ECO:0000259" key="6">
    <source>
        <dbReference type="Pfam" id="PF00931"/>
    </source>
</evidence>
<dbReference type="Gene3D" id="3.80.10.10">
    <property type="entry name" value="Ribonuclease Inhibitor"/>
    <property type="match status" value="2"/>
</dbReference>
<keyword evidence="3" id="KW-0677">Repeat</keyword>
<evidence type="ECO:0000313" key="10">
    <source>
        <dbReference type="Proteomes" id="UP000826656"/>
    </source>
</evidence>
<dbReference type="InterPro" id="IPR050905">
    <property type="entry name" value="Plant_NBS-LRR"/>
</dbReference>
<sequence>MDCLSKIVEKCSELLINKVLQEIGYFIFYKRNIKSLDKESIKLENIRSGVQQGVEAARRNLQVIAPSVEAWLTSVDTTTVDVATTLRRRAEVERGWCPNLMSCYSLSKRSTEIVLDVIGLQTEGNTYVGFSYPAPPPAVENEIIHGEEFHSRKQKEEEVMEALRDEGVTIIGICGMPGVGKTILAEKISKRAKQERLFDDIVMATVTKQLDLKKIQGENAEGLGLELRVDTLRKRADLLHSRLMDQKYSTLIILDDVWEALLDLEKPGIPSGNNHKHRCKVTFTTRFRDVCAAMDAHKIMEVGILYEYEAWILFKQKAGNSVDDPSLHDIAQLIAKECKGLPIAIVTVARALKCKSRPSWEETLVEMQTSAPINIPKVIETVYQPLKVCYNHLESDEARYGMGLGIFSDIKNLERGRNRMCLLLEILKDRFLLFQGSEENYVKMHDVVRDVAIYIATEGKHNFMVSHDVNSEEFPTRDFYEQYTHMSIVADKFEELPRPVFCPKLKLLMLKLRFRDPFKLPDDFFDGMSELNVLSLRGERYQASILPLPAYVQSLSNLRTLCLSHLKLDDISIIGELVTLQILSIRDSLLKELPVEIGKLTNLIMLEFWDHWQGDLKRISPNVLSRLVQLEELHMVGVKKFSFSTFRELESLSRLSSLTLSECSEDVIYSNLGLSSRLTRYALKVGRAGRYLDTSLMDKMMDLVVSKSTPLGDWIRHMLRESEYVFSIGKGSKNVLTELLLGGFQNVKHLRLSGCDSLTHLLKIHGHNNIPFPKLQRLEVHFCVSLKYLFSGGMVQVIKFPYLYELHLEALYCLTHFFSDNVEGIEFPLLRKMRFNILQEFQNFWPTANNSSTDSNPLFHEKVCCPNLEELAISWADSISALCSHQLPTAYFKKLRELKVHTCEKLRNLMSPSVARGLNNLRRLDLYGCLSMEEVITEEEQEIMTNEPLFPLLEALVIRNLLKLRHFFLTKRALEFPFLSVVHISECPQMKTFVPGSLSTPNLKEVSYAFARSAKVNDLNGWIQQRFNSKVCLV</sequence>
<comment type="caution">
    <text evidence="9">The sequence shown here is derived from an EMBL/GenBank/DDBJ whole genome shotgun (WGS) entry which is preliminary data.</text>
</comment>
<dbReference type="SUPFAM" id="SSF52540">
    <property type="entry name" value="P-loop containing nucleoside triphosphate hydrolases"/>
    <property type="match status" value="1"/>
</dbReference>
<dbReference type="InterPro" id="IPR002182">
    <property type="entry name" value="NB-ARC"/>
</dbReference>
<dbReference type="InterPro" id="IPR057135">
    <property type="entry name" value="At4g27190-like_LRR"/>
</dbReference>
<dbReference type="Pfam" id="PF23247">
    <property type="entry name" value="LRR_RPS2"/>
    <property type="match status" value="1"/>
</dbReference>
<gene>
    <name evidence="9" type="ORF">KY290_000633</name>
</gene>
<keyword evidence="2" id="KW-0433">Leucine-rich repeat</keyword>
<dbReference type="Gene3D" id="1.10.8.430">
    <property type="entry name" value="Helical domain of apoptotic protease-activating factors"/>
    <property type="match status" value="1"/>
</dbReference>
<proteinExistence type="inferred from homology"/>
<keyword evidence="10" id="KW-1185">Reference proteome</keyword>
<accession>A0ABQ7WM30</accession>
<dbReference type="EMBL" id="JAIVGD010000001">
    <property type="protein sequence ID" value="KAH0781035.1"/>
    <property type="molecule type" value="Genomic_DNA"/>
</dbReference>
<evidence type="ECO:0000256" key="5">
    <source>
        <dbReference type="ARBA" id="ARBA00022840"/>
    </source>
</evidence>
<comment type="similarity">
    <text evidence="1">Belongs to the disease resistance NB-LRR family.</text>
</comment>
<organism evidence="9 10">
    <name type="scientific">Solanum tuberosum</name>
    <name type="common">Potato</name>
    <dbReference type="NCBI Taxonomy" id="4113"/>
    <lineage>
        <taxon>Eukaryota</taxon>
        <taxon>Viridiplantae</taxon>
        <taxon>Streptophyta</taxon>
        <taxon>Embryophyta</taxon>
        <taxon>Tracheophyta</taxon>
        <taxon>Spermatophyta</taxon>
        <taxon>Magnoliopsida</taxon>
        <taxon>eudicotyledons</taxon>
        <taxon>Gunneridae</taxon>
        <taxon>Pentapetalae</taxon>
        <taxon>asterids</taxon>
        <taxon>lamiids</taxon>
        <taxon>Solanales</taxon>
        <taxon>Solanaceae</taxon>
        <taxon>Solanoideae</taxon>
        <taxon>Solaneae</taxon>
        <taxon>Solanum</taxon>
    </lineage>
</organism>
<dbReference type="InterPro" id="IPR055414">
    <property type="entry name" value="LRR_R13L4/SHOC2-like"/>
</dbReference>
<evidence type="ECO:0000259" key="8">
    <source>
        <dbReference type="Pfam" id="PF23598"/>
    </source>
</evidence>
<dbReference type="Pfam" id="PF23598">
    <property type="entry name" value="LRR_14"/>
    <property type="match status" value="1"/>
</dbReference>
<dbReference type="PANTHER" id="PTHR33463">
    <property type="entry name" value="NB-ARC DOMAIN-CONTAINING PROTEIN-RELATED"/>
    <property type="match status" value="1"/>
</dbReference>
<evidence type="ECO:0000256" key="4">
    <source>
        <dbReference type="ARBA" id="ARBA00022821"/>
    </source>
</evidence>